<dbReference type="SMART" id="SM00582">
    <property type="entry name" value="RPR"/>
    <property type="match status" value="1"/>
</dbReference>
<feature type="coiled-coil region" evidence="1">
    <location>
        <begin position="199"/>
        <end position="226"/>
    </location>
</feature>
<feature type="compositionally biased region" description="Low complexity" evidence="2">
    <location>
        <begin position="161"/>
        <end position="173"/>
    </location>
</feature>
<dbReference type="eggNOG" id="KOG2669">
    <property type="taxonomic scope" value="Eukaryota"/>
</dbReference>
<feature type="region of interest" description="Disordered" evidence="2">
    <location>
        <begin position="329"/>
        <end position="383"/>
    </location>
</feature>
<dbReference type="SUPFAM" id="SSF48464">
    <property type="entry name" value="ENTH/VHS domain"/>
    <property type="match status" value="1"/>
</dbReference>
<dbReference type="RefSeq" id="XP_007513793.1">
    <property type="nucleotide sequence ID" value="XM_007513731.1"/>
</dbReference>
<feature type="compositionally biased region" description="Acidic residues" evidence="2">
    <location>
        <begin position="370"/>
        <end position="383"/>
    </location>
</feature>
<dbReference type="Pfam" id="PF04818">
    <property type="entry name" value="CID"/>
    <property type="match status" value="1"/>
</dbReference>
<dbReference type="EMBL" id="FO082275">
    <property type="protein sequence ID" value="CCO16318.1"/>
    <property type="molecule type" value="Genomic_DNA"/>
</dbReference>
<feature type="compositionally biased region" description="Basic and acidic residues" evidence="2">
    <location>
        <begin position="341"/>
        <end position="356"/>
    </location>
</feature>
<accession>K8F458</accession>
<dbReference type="InterPro" id="IPR008942">
    <property type="entry name" value="ENTH_VHS"/>
</dbReference>
<feature type="domain" description="CID" evidence="3">
    <location>
        <begin position="6"/>
        <end position="143"/>
    </location>
</feature>
<dbReference type="PANTHER" id="PTHR12460:SF0">
    <property type="entry name" value="CID DOMAIN-CONTAINING PROTEIN-RELATED"/>
    <property type="match status" value="1"/>
</dbReference>
<name>K8F458_9CHLO</name>
<evidence type="ECO:0000259" key="3">
    <source>
        <dbReference type="PROSITE" id="PS51391"/>
    </source>
</evidence>
<dbReference type="GeneID" id="19016455"/>
<dbReference type="OrthoDB" id="10069473at2759"/>
<organism evidence="4 5">
    <name type="scientific">Bathycoccus prasinos</name>
    <dbReference type="NCBI Taxonomy" id="41875"/>
    <lineage>
        <taxon>Eukaryota</taxon>
        <taxon>Viridiplantae</taxon>
        <taxon>Chlorophyta</taxon>
        <taxon>Mamiellophyceae</taxon>
        <taxon>Mamiellales</taxon>
        <taxon>Bathycoccaceae</taxon>
        <taxon>Bathycoccus</taxon>
    </lineage>
</organism>
<evidence type="ECO:0000313" key="5">
    <source>
        <dbReference type="Proteomes" id="UP000198341"/>
    </source>
</evidence>
<dbReference type="GO" id="GO:0031124">
    <property type="term" value="P:mRNA 3'-end processing"/>
    <property type="evidence" value="ECO:0007669"/>
    <property type="project" value="TreeGrafter"/>
</dbReference>
<sequence length="383" mass="43694">MSSKKEDEIHSANFLAQLKKLDCSQASIEQLSFWCQFHAKKASVLTPIWTESLRNSSNNQNVLAHVYLASDVIQNSRKKNKGEEWMKSWKSVMENSVKFVWEKCKNEAKIRASVKRMMDVWEERRVFGSRVKPKTWIASSDDDAEEEDMQKTNKRKNEMDTVAASKKSTTSVSKKQKADTPPPPLRQSHDIKEMKANYLEGEDALLAEALHEMEKCERDLAEAEKVYEEDVSGDLLNLLDAGKANEPMENLYKTPTEQLTALQKCENAWAKKRAAVEKMFKANATLTKRLAILNKTCEEREKENKEREKWLSKSPTVAVQISTARMKASKRNAAYVATGGDDGKKNSEELDNREEFVIPEPVDMDKSDGEGEEGEEDPEEYEP</sequence>
<evidence type="ECO:0000313" key="4">
    <source>
        <dbReference type="EMBL" id="CCO16318.1"/>
    </source>
</evidence>
<dbReference type="GO" id="GO:0000993">
    <property type="term" value="F:RNA polymerase II complex binding"/>
    <property type="evidence" value="ECO:0007669"/>
    <property type="project" value="TreeGrafter"/>
</dbReference>
<evidence type="ECO:0000256" key="2">
    <source>
        <dbReference type="SAM" id="MobiDB-lite"/>
    </source>
</evidence>
<dbReference type="CDD" id="cd16981">
    <property type="entry name" value="CID_RPRD_like"/>
    <property type="match status" value="1"/>
</dbReference>
<proteinExistence type="predicted"/>
<dbReference type="PANTHER" id="PTHR12460">
    <property type="entry name" value="CYCLIN-DEPENDENT KINASE INHIBITOR-RELATED PROTEIN"/>
    <property type="match status" value="1"/>
</dbReference>
<keyword evidence="5" id="KW-1185">Reference proteome</keyword>
<keyword evidence="1" id="KW-0175">Coiled coil</keyword>
<dbReference type="STRING" id="41875.K8F458"/>
<dbReference type="PROSITE" id="PS51391">
    <property type="entry name" value="CID"/>
    <property type="match status" value="1"/>
</dbReference>
<dbReference type="InterPro" id="IPR006569">
    <property type="entry name" value="CID_dom"/>
</dbReference>
<gene>
    <name evidence="4" type="ORF">Bathy04g04290</name>
</gene>
<feature type="region of interest" description="Disordered" evidence="2">
    <location>
        <begin position="138"/>
        <end position="190"/>
    </location>
</feature>
<reference evidence="4 5" key="1">
    <citation type="submission" date="2011-10" db="EMBL/GenBank/DDBJ databases">
        <authorList>
            <person name="Genoscope - CEA"/>
        </authorList>
    </citation>
    <scope>NUCLEOTIDE SEQUENCE [LARGE SCALE GENOMIC DNA]</scope>
    <source>
        <strain evidence="4 5">RCC 1105</strain>
    </source>
</reference>
<dbReference type="Proteomes" id="UP000198341">
    <property type="component" value="Chromosome 4"/>
</dbReference>
<dbReference type="KEGG" id="bpg:Bathy04g04290"/>
<dbReference type="Gene3D" id="1.25.40.90">
    <property type="match status" value="1"/>
</dbReference>
<feature type="compositionally biased region" description="Basic and acidic residues" evidence="2">
    <location>
        <begin position="149"/>
        <end position="159"/>
    </location>
</feature>
<evidence type="ECO:0000256" key="1">
    <source>
        <dbReference type="SAM" id="Coils"/>
    </source>
</evidence>
<protein>
    <recommendedName>
        <fullName evidence="3">CID domain-containing protein</fullName>
    </recommendedName>
</protein>
<dbReference type="AlphaFoldDB" id="K8F458"/>